<dbReference type="Gramene" id="ESQ50196">
    <property type="protein sequence ID" value="ESQ50196"/>
    <property type="gene ID" value="EUTSA_v10002230mg"/>
</dbReference>
<dbReference type="CDD" id="cd00303">
    <property type="entry name" value="retropepsin_like"/>
    <property type="match status" value="1"/>
</dbReference>
<dbReference type="AlphaFoldDB" id="V4NTZ3"/>
<dbReference type="PROSITE" id="PS50158">
    <property type="entry name" value="ZF_CCHC"/>
    <property type="match status" value="1"/>
</dbReference>
<accession>V4NTZ3</accession>
<keyword evidence="1" id="KW-0863">Zinc-finger</keyword>
<dbReference type="OMA" id="EIWHICP"/>
<evidence type="ECO:0000313" key="4">
    <source>
        <dbReference type="Proteomes" id="UP000030689"/>
    </source>
</evidence>
<dbReference type="GO" id="GO:0003676">
    <property type="term" value="F:nucleic acid binding"/>
    <property type="evidence" value="ECO:0007669"/>
    <property type="project" value="InterPro"/>
</dbReference>
<proteinExistence type="predicted"/>
<keyword evidence="1" id="KW-0862">Zinc</keyword>
<name>V4NTZ3_EUTSA</name>
<protein>
    <recommendedName>
        <fullName evidence="2">CCHC-type domain-containing protein</fullName>
    </recommendedName>
</protein>
<dbReference type="InterPro" id="IPR001878">
    <property type="entry name" value="Znf_CCHC"/>
</dbReference>
<dbReference type="Gene3D" id="4.10.60.10">
    <property type="entry name" value="Zinc finger, CCHC-type"/>
    <property type="match status" value="1"/>
</dbReference>
<dbReference type="PANTHER" id="PTHR48435:SF1">
    <property type="entry name" value="POLYPROTEIN"/>
    <property type="match status" value="1"/>
</dbReference>
<keyword evidence="4" id="KW-1185">Reference proteome</keyword>
<dbReference type="EMBL" id="KI517398">
    <property type="protein sequence ID" value="ESQ50196.1"/>
    <property type="molecule type" value="Genomic_DNA"/>
</dbReference>
<dbReference type="InterPro" id="IPR053098">
    <property type="entry name" value="Petuviruses_polyprotein"/>
</dbReference>
<dbReference type="Gene3D" id="2.40.70.10">
    <property type="entry name" value="Acid Proteases"/>
    <property type="match status" value="1"/>
</dbReference>
<feature type="domain" description="CCHC-type" evidence="2">
    <location>
        <begin position="230"/>
        <end position="246"/>
    </location>
</feature>
<evidence type="ECO:0000313" key="3">
    <source>
        <dbReference type="EMBL" id="ESQ50196.1"/>
    </source>
</evidence>
<dbReference type="GO" id="GO:0008270">
    <property type="term" value="F:zinc ion binding"/>
    <property type="evidence" value="ECO:0007669"/>
    <property type="project" value="UniProtKB-KW"/>
</dbReference>
<sequence length="469" mass="54634">MNAWLTEQLLNPRATLPTVIDKLISHFHGRLRQWWISLRDYRPLQIRQSQSVDTVMGHIHNKFLAREEYMSMRCCSFKKKDLEKHYERMSKRFYALNGIDNVNLKQAYLNSLPEPLGNKTSRILSLKNMTLNQASLGEIYQISLAALEKLCNHQKFFKQLQEQGKLLGRAYDRPDLSIKCKAKRCGCFTSNKQEKNSRNKWQKRYPKLSGGKNWKFFTRKKQRGYKKSDRCYICKKKGHYAKQCPNKKKRDNLLGYLAQFEDIDDSDIESIFSLDDEPTDDIVIAMGIEHDDEFSEESEAEEEEDADDQFMLFDLYTLDSCKVEESKGEIWHICPYQLQMPRSKSFPPKYDKPIPVIAFFDTGAASLIIKPDILPSTHWDRCSVALKAANGQIFHSHISLISKPIHIQLFPGYMVKSKVYGCDIPGKDFILGFDILHSLKRLSWHPKGLKHKTTCYHGQPFPIFTPWKS</sequence>
<dbReference type="SUPFAM" id="SSF50630">
    <property type="entry name" value="Acid proteases"/>
    <property type="match status" value="1"/>
</dbReference>
<dbReference type="InterPro" id="IPR021109">
    <property type="entry name" value="Peptidase_aspartic_dom_sf"/>
</dbReference>
<dbReference type="KEGG" id="eus:EUTSA_v10002230mg"/>
<gene>
    <name evidence="3" type="ORF">EUTSA_v10002230mg</name>
</gene>
<dbReference type="SUPFAM" id="SSF57756">
    <property type="entry name" value="Retrovirus zinc finger-like domains"/>
    <property type="match status" value="1"/>
</dbReference>
<dbReference type="Proteomes" id="UP000030689">
    <property type="component" value="Unassembled WGS sequence"/>
</dbReference>
<reference evidence="3 4" key="1">
    <citation type="journal article" date="2013" name="Front. Plant Sci.">
        <title>The Reference Genome of the Halophytic Plant Eutrema salsugineum.</title>
        <authorList>
            <person name="Yang R."/>
            <person name="Jarvis D.E."/>
            <person name="Chen H."/>
            <person name="Beilstein M.A."/>
            <person name="Grimwood J."/>
            <person name="Jenkins J."/>
            <person name="Shu S."/>
            <person name="Prochnik S."/>
            <person name="Xin M."/>
            <person name="Ma C."/>
            <person name="Schmutz J."/>
            <person name="Wing R.A."/>
            <person name="Mitchell-Olds T."/>
            <person name="Schumaker K.S."/>
            <person name="Wang X."/>
        </authorList>
    </citation>
    <scope>NUCLEOTIDE SEQUENCE [LARGE SCALE GENOMIC DNA]</scope>
</reference>
<dbReference type="eggNOG" id="ENOG502SPEZ">
    <property type="taxonomic scope" value="Eukaryota"/>
</dbReference>
<evidence type="ECO:0000256" key="1">
    <source>
        <dbReference type="PROSITE-ProRule" id="PRU00047"/>
    </source>
</evidence>
<dbReference type="SMART" id="SM00343">
    <property type="entry name" value="ZnF_C2HC"/>
    <property type="match status" value="1"/>
</dbReference>
<evidence type="ECO:0000259" key="2">
    <source>
        <dbReference type="PROSITE" id="PS50158"/>
    </source>
</evidence>
<organism evidence="3 4">
    <name type="scientific">Eutrema salsugineum</name>
    <name type="common">Saltwater cress</name>
    <name type="synonym">Sisymbrium salsugineum</name>
    <dbReference type="NCBI Taxonomy" id="72664"/>
    <lineage>
        <taxon>Eukaryota</taxon>
        <taxon>Viridiplantae</taxon>
        <taxon>Streptophyta</taxon>
        <taxon>Embryophyta</taxon>
        <taxon>Tracheophyta</taxon>
        <taxon>Spermatophyta</taxon>
        <taxon>Magnoliopsida</taxon>
        <taxon>eudicotyledons</taxon>
        <taxon>Gunneridae</taxon>
        <taxon>Pentapetalae</taxon>
        <taxon>rosids</taxon>
        <taxon>malvids</taxon>
        <taxon>Brassicales</taxon>
        <taxon>Brassicaceae</taxon>
        <taxon>Eutremeae</taxon>
        <taxon>Eutrema</taxon>
    </lineage>
</organism>
<dbReference type="InterPro" id="IPR036875">
    <property type="entry name" value="Znf_CCHC_sf"/>
</dbReference>
<keyword evidence="1" id="KW-0479">Metal-binding</keyword>
<dbReference type="PANTHER" id="PTHR48435">
    <property type="entry name" value="POLYPROTEIN"/>
    <property type="match status" value="1"/>
</dbReference>
<dbReference type="Pfam" id="PF00098">
    <property type="entry name" value="zf-CCHC"/>
    <property type="match status" value="1"/>
</dbReference>